<gene>
    <name evidence="1" type="ORF">VHUM_01232</name>
</gene>
<organism evidence="1 2">
    <name type="scientific">Vanrija humicola</name>
    <name type="common">Yeast</name>
    <name type="synonym">Cryptococcus humicola</name>
    <dbReference type="NCBI Taxonomy" id="5417"/>
    <lineage>
        <taxon>Eukaryota</taxon>
        <taxon>Fungi</taxon>
        <taxon>Dikarya</taxon>
        <taxon>Basidiomycota</taxon>
        <taxon>Agaricomycotina</taxon>
        <taxon>Tremellomycetes</taxon>
        <taxon>Trichosporonales</taxon>
        <taxon>Trichosporonaceae</taxon>
        <taxon>Vanrija</taxon>
    </lineage>
</organism>
<name>A0A7D8YY00_VANHU</name>
<dbReference type="PANTHER" id="PTHR14097:SF8">
    <property type="entry name" value="NAD(P)-BINDING DOMAIN-CONTAINING PROTEIN"/>
    <property type="match status" value="1"/>
</dbReference>
<reference evidence="1 2" key="1">
    <citation type="journal article" date="2019" name="PLoS Genet.">
        <title>Convergent evolution of linked mating-type loci in basidiomycete fungi.</title>
        <authorList>
            <person name="Sun S."/>
            <person name="Coelho M.A."/>
            <person name="Heitman J."/>
            <person name="Nowrousian M."/>
        </authorList>
    </citation>
    <scope>NUCLEOTIDE SEQUENCE [LARGE SCALE GENOMIC DNA]</scope>
    <source>
        <strain evidence="1 2">CBS 4282</strain>
    </source>
</reference>
<sequence length="245" mass="26492">MASIILTGATGTAGSAVLNTALASPLVAHVTVLARRAPAVSHAKLETILLPSDEYPGASFESIPPAVVDKLRARGSNAVVWALGVSQRDVDKDTYVKITYDYTVEAAKAFESLGTPDKPFRFVFVSGMGADQTEKSYPIFAKIKGRAEKWLAEHETDAFKTVNIRPGGIVPTPEHIKNVPFIQRAMISAAGWVVPGRMIQSTDLAKAAIELAAGKGWDVRDKKEHWIDNTALNRLAKAYDEQIAH</sequence>
<dbReference type="InterPro" id="IPR036291">
    <property type="entry name" value="NAD(P)-bd_dom_sf"/>
</dbReference>
<evidence type="ECO:0000313" key="1">
    <source>
        <dbReference type="EMBL" id="TXT12831.1"/>
    </source>
</evidence>
<dbReference type="AlphaFoldDB" id="A0A7D8YY00"/>
<dbReference type="PANTHER" id="PTHR14097">
    <property type="entry name" value="OXIDOREDUCTASE HTATIP2"/>
    <property type="match status" value="1"/>
</dbReference>
<protein>
    <submittedName>
        <fullName evidence="1">Uncharacterized protein</fullName>
    </submittedName>
</protein>
<dbReference type="Gene3D" id="3.40.50.720">
    <property type="entry name" value="NAD(P)-binding Rossmann-like Domain"/>
    <property type="match status" value="1"/>
</dbReference>
<keyword evidence="2" id="KW-1185">Reference proteome</keyword>
<accession>A0A7D8YY00</accession>
<dbReference type="Proteomes" id="UP000473826">
    <property type="component" value="Unassembled WGS sequence"/>
</dbReference>
<dbReference type="OrthoDB" id="9975943at2759"/>
<proteinExistence type="predicted"/>
<comment type="caution">
    <text evidence="1">The sequence shown here is derived from an EMBL/GenBank/DDBJ whole genome shotgun (WGS) entry which is preliminary data.</text>
</comment>
<dbReference type="EMBL" id="QKWK01000003">
    <property type="protein sequence ID" value="TXT12831.1"/>
    <property type="molecule type" value="Genomic_DNA"/>
</dbReference>
<evidence type="ECO:0000313" key="2">
    <source>
        <dbReference type="Proteomes" id="UP000473826"/>
    </source>
</evidence>
<dbReference type="SUPFAM" id="SSF51735">
    <property type="entry name" value="NAD(P)-binding Rossmann-fold domains"/>
    <property type="match status" value="1"/>
</dbReference>